<protein>
    <submittedName>
        <fullName evidence="2">Cobaltochelatase CobN</fullName>
        <ecNumber evidence="2">6.6.1.2</ecNumber>
    </submittedName>
</protein>
<feature type="domain" description="CobN/magnesium chelatase" evidence="1">
    <location>
        <begin position="274"/>
        <end position="1420"/>
    </location>
</feature>
<proteinExistence type="predicted"/>
<dbReference type="Pfam" id="PF02514">
    <property type="entry name" value="CobN-Mg_chel"/>
    <property type="match status" value="1"/>
</dbReference>
<dbReference type="EMBL" id="JACHHG010000006">
    <property type="protein sequence ID" value="MBB6098441.1"/>
    <property type="molecule type" value="Genomic_DNA"/>
</dbReference>
<dbReference type="RefSeq" id="WP_183986871.1">
    <property type="nucleotide sequence ID" value="NZ_JACHHG010000006.1"/>
</dbReference>
<sequence>MTGRPVHRRQRVTRADGRTINVVQKRGHLSYCYHGCCCGRVDKGYIAAPVDAYKDEWIRRGLRNRVHLTKSGCLGPCTLANVAQLLFDGHPVWFHSVNDAWLVRAIFDYIEAMLEADRFLPPPPELIEYVFNYYTWDGTAPEDALPLAQTGVTGEADTLEGIAFLTHADTDLLCLETARPTLPADLGSVTGVGLGTVRSDSQMKTLLEGAVGRAEIVVVRIHGRLSGVPGVHMLLDHARRSGQHLLLLSGTGEPDPEFAAGSTVPPRVLEGALAYLQAGGWSNLRELLCYLSDTLRLSGYGFLPPTPLPEHGFYHPDLPENATLEDWQRRRTPGRPAAAVTFYRAHALAGNTEFVDALLRALEDAGLDAVGVYTSSLKSGSREEPAAFALLRGEDGRLDIDVLVNTLSFAMGEVNAGGVTQAGWSVTALEDLGVPVLQAITSGAGRGPWETSSRGLSPLDTAMNVALPEFDGRIVTVPVSFKERAEGGARFVPDPERCRRVAGLAARLARLRQLPNREKRIAFVFTNSAAKASQVGNAVGLDAPASLLRILQALQAAGYTVGELPGSSDALIHELIDRCSYDALHLNPGQLERAAGRVPVERYLEWFQDLPDPLRRKMVKQWGAAPGEAYVQGGHLALAGLELGHTFVALQPPRGYGMDPDAIYHTPDLAPTHHYYALYRWLREPRSKGGWGADAIVHVGKHGTLEWLPGKGVGLSAHCFPDAFLGDMPLFYPFILSDPGEGTQAKRRAHAVILDHLPPPLTRADTYGPLAELAALVDEYYQLELLDPSKLPLLQQQIWDLVQRTNLGADLGTLLRRDHGDHVHEWDDAFTPDGVPVSLAEMRGDEVAHLLEDIDGYLCEIGAAVIRDGLHILGQVPQGEQMPEMLRALTRLPNLDVPGLHRGLAELLDLELDALLDRPGARLETSRTDLDALAGRPVLTHGDALELIDALALHLYQLLGRRDYDENHVLAVLQETFGPRDDYGSVPATLGFVCRTLRPNLEASVLEIEHLLVGLEGGYVPAGPSGAPSRGMAHVLPTGRNFYAVDPRALPSQAAWQVGEGLAREVLERYRRETGRLPESVSISVWGTSAMRTQGDDVAEILALLGARPVWHPQSRRLEGVELIPLSELGRPRIDVTARISGFFRDAFPHLIALIDEAVQLAMHADESPEQNYPRKHYLEDLHGRLQDLPPEEAEARATYRVFGSAPGSYGAGILPLIQEQNWSSDADFAEAFVNWGGYAYTAAEMGTDARGDFRERLARTEVALHNQDNREHDLFDSDDYLQFFGGMIASIRALSGKQPRHYFGDTQNPERARVRDLKEEALRVYRSRVVNPKWLEAMQRHGYKGGLELTATVDYLFGFDATAQIAEDFMYEGVAQAYALDLGVQAFLRESNPWALNAITDRLLEAHARGMWQPDPETLAALQALHLEAEAWLEERGETARVAPRGGER</sequence>
<comment type="caution">
    <text evidence="2">The sequence shown here is derived from an EMBL/GenBank/DDBJ whole genome shotgun (WGS) entry which is preliminary data.</text>
</comment>
<dbReference type="Gene3D" id="3.40.30.10">
    <property type="entry name" value="Glutaredoxin"/>
    <property type="match status" value="1"/>
</dbReference>
<name>A0A841HY19_9DEIO</name>
<dbReference type="Proteomes" id="UP000569951">
    <property type="component" value="Unassembled WGS sequence"/>
</dbReference>
<dbReference type="CDD" id="cd10150">
    <property type="entry name" value="CobN_like"/>
    <property type="match status" value="1"/>
</dbReference>
<evidence type="ECO:0000259" key="1">
    <source>
        <dbReference type="Pfam" id="PF02514"/>
    </source>
</evidence>
<evidence type="ECO:0000313" key="2">
    <source>
        <dbReference type="EMBL" id="MBB6098441.1"/>
    </source>
</evidence>
<organism evidence="2 3">
    <name type="scientific">Deinobacterium chartae</name>
    <dbReference type="NCBI Taxonomy" id="521158"/>
    <lineage>
        <taxon>Bacteria</taxon>
        <taxon>Thermotogati</taxon>
        <taxon>Deinococcota</taxon>
        <taxon>Deinococci</taxon>
        <taxon>Deinococcales</taxon>
        <taxon>Deinococcaceae</taxon>
        <taxon>Deinobacterium</taxon>
    </lineage>
</organism>
<reference evidence="2 3" key="1">
    <citation type="submission" date="2020-08" db="EMBL/GenBank/DDBJ databases">
        <title>Genomic Encyclopedia of Type Strains, Phase IV (KMG-IV): sequencing the most valuable type-strain genomes for metagenomic binning, comparative biology and taxonomic classification.</title>
        <authorList>
            <person name="Goeker M."/>
        </authorList>
    </citation>
    <scope>NUCLEOTIDE SEQUENCE [LARGE SCALE GENOMIC DNA]</scope>
    <source>
        <strain evidence="2 3">DSM 21458</strain>
    </source>
</reference>
<dbReference type="GO" id="GO:0051116">
    <property type="term" value="F:cobaltochelatase activity"/>
    <property type="evidence" value="ECO:0007669"/>
    <property type="project" value="UniProtKB-EC"/>
</dbReference>
<keyword evidence="2" id="KW-0436">Ligase</keyword>
<gene>
    <name evidence="2" type="ORF">HNR42_001875</name>
</gene>
<dbReference type="PANTHER" id="PTHR44119:SF4">
    <property type="entry name" value="AEROBIC COBALTOCHELATASE SUBUNIT COBN"/>
    <property type="match status" value="1"/>
</dbReference>
<dbReference type="InterPro" id="IPR003672">
    <property type="entry name" value="CobN/Mg_chltase"/>
</dbReference>
<accession>A0A841HY19</accession>
<dbReference type="PANTHER" id="PTHR44119">
    <property type="entry name" value="MAGNESIUM-CHELATASE SUBUNIT CHLH, CHLOROPLASTIC"/>
    <property type="match status" value="1"/>
</dbReference>
<dbReference type="EC" id="6.6.1.2" evidence="2"/>
<evidence type="ECO:0000313" key="3">
    <source>
        <dbReference type="Proteomes" id="UP000569951"/>
    </source>
</evidence>
<keyword evidence="3" id="KW-1185">Reference proteome</keyword>
<dbReference type="CDD" id="cd02980">
    <property type="entry name" value="TRX_Fd_family"/>
    <property type="match status" value="1"/>
</dbReference>